<dbReference type="PROSITE" id="PS00687">
    <property type="entry name" value="ALDEHYDE_DEHYDR_GLU"/>
    <property type="match status" value="1"/>
</dbReference>
<dbReference type="AlphaFoldDB" id="A0A0P6Y761"/>
<dbReference type="InterPro" id="IPR029510">
    <property type="entry name" value="Ald_DH_CS_GLU"/>
</dbReference>
<dbReference type="InterPro" id="IPR016163">
    <property type="entry name" value="Ald_DH_C"/>
</dbReference>
<dbReference type="FunFam" id="3.40.309.10:FF:000012">
    <property type="entry name" value="Betaine aldehyde dehydrogenase"/>
    <property type="match status" value="1"/>
</dbReference>
<dbReference type="SUPFAM" id="SSF53720">
    <property type="entry name" value="ALDH-like"/>
    <property type="match status" value="1"/>
</dbReference>
<evidence type="ECO:0000313" key="7">
    <source>
        <dbReference type="Proteomes" id="UP000050277"/>
    </source>
</evidence>
<dbReference type="STRING" id="70996.SE18_18260"/>
<organism evidence="6 7">
    <name type="scientific">Herpetosiphon geysericola</name>
    <dbReference type="NCBI Taxonomy" id="70996"/>
    <lineage>
        <taxon>Bacteria</taxon>
        <taxon>Bacillati</taxon>
        <taxon>Chloroflexota</taxon>
        <taxon>Chloroflexia</taxon>
        <taxon>Herpetosiphonales</taxon>
        <taxon>Herpetosiphonaceae</taxon>
        <taxon>Herpetosiphon</taxon>
    </lineage>
</organism>
<proteinExistence type="inferred from homology"/>
<comment type="caution">
    <text evidence="6">The sequence shown here is derived from an EMBL/GenBank/DDBJ whole genome shotgun (WGS) entry which is preliminary data.</text>
</comment>
<dbReference type="InterPro" id="IPR016161">
    <property type="entry name" value="Ald_DH/histidinol_DH"/>
</dbReference>
<dbReference type="InterPro" id="IPR015590">
    <property type="entry name" value="Aldehyde_DH_dom"/>
</dbReference>
<reference evidence="6 7" key="1">
    <citation type="submission" date="2015-07" db="EMBL/GenBank/DDBJ databases">
        <title>Whole genome sequence of Herpetosiphon geysericola DSM 7119.</title>
        <authorList>
            <person name="Hemp J."/>
            <person name="Ward L.M."/>
            <person name="Pace L.A."/>
            <person name="Fischer W.W."/>
        </authorList>
    </citation>
    <scope>NUCLEOTIDE SEQUENCE [LARGE SCALE GENOMIC DNA]</scope>
    <source>
        <strain evidence="6 7">DSM 7119</strain>
    </source>
</reference>
<comment type="similarity">
    <text evidence="1 4">Belongs to the aldehyde dehydrogenase family.</text>
</comment>
<dbReference type="Gene3D" id="3.40.309.10">
    <property type="entry name" value="Aldehyde Dehydrogenase, Chain A, domain 2"/>
    <property type="match status" value="1"/>
</dbReference>
<name>A0A0P6Y761_9CHLR</name>
<dbReference type="OrthoDB" id="9758906at2"/>
<dbReference type="InterPro" id="IPR016162">
    <property type="entry name" value="Ald_DH_N"/>
</dbReference>
<sequence>MTQSDSLRAFGLYIDGAWVAASDAASETLYNPATGEPIAQVARATIHDIDRAVDAARKSFDIGSWSQMRPVERAKVLEAIADVLEENTDELAELETLNGGATLRKSSWLDIPVGIEHLRYFADLARQHPMQSLPYIDFPSPSANAVWREPIGVCGQIIPWNYPFLMAIWKIGPALAAGNSLILKPASLTPVSALRMAELIHEADLLPHGVFNVVTGPGSLVGERLTSHPKVDKIAFTGSTEVGRQIAEVAGRNLKRVTLELGGKSPVIVLPNADLDLAVDGAIWAAFMHSGQSCEAGTRLLLPDSLHDEFVERLVARVEQLVLGDPLDLTTDLGPLVSAAQKRAVEAYIELGIQEGATLRCGGVGSDDPALANGHFVRPTIFTDVNNRMRIAQEEIFGPVLSVIRYQTVGEAITLANDTNYGLAASVWSRDLQDAQEVARAIRAGTVWINDHHLINAKAPFGGYKDSGIGRELGPNALDAYSEIKHIHTDLTQERTRRIWVDIVTPRLDD</sequence>
<feature type="active site" evidence="3">
    <location>
        <position position="260"/>
    </location>
</feature>
<dbReference type="RefSeq" id="WP_054535878.1">
    <property type="nucleotide sequence ID" value="NZ_LGKP01000025.1"/>
</dbReference>
<keyword evidence="7" id="KW-1185">Reference proteome</keyword>
<evidence type="ECO:0000256" key="2">
    <source>
        <dbReference type="ARBA" id="ARBA00023002"/>
    </source>
</evidence>
<dbReference type="FunFam" id="3.40.605.10:FF:000007">
    <property type="entry name" value="NAD/NADP-dependent betaine aldehyde dehydrogenase"/>
    <property type="match status" value="1"/>
</dbReference>
<accession>A0A0P6Y761</accession>
<dbReference type="Proteomes" id="UP000050277">
    <property type="component" value="Unassembled WGS sequence"/>
</dbReference>
<feature type="domain" description="Aldehyde dehydrogenase" evidence="5">
    <location>
        <begin position="18"/>
        <end position="487"/>
    </location>
</feature>
<gene>
    <name evidence="6" type="ORF">SE18_18260</name>
</gene>
<protein>
    <submittedName>
        <fullName evidence="6">Aldehyde dehydrogenase</fullName>
    </submittedName>
</protein>
<dbReference type="Pfam" id="PF00171">
    <property type="entry name" value="Aldedh"/>
    <property type="match status" value="1"/>
</dbReference>
<evidence type="ECO:0000256" key="4">
    <source>
        <dbReference type="RuleBase" id="RU003345"/>
    </source>
</evidence>
<evidence type="ECO:0000313" key="6">
    <source>
        <dbReference type="EMBL" id="KPL85559.1"/>
    </source>
</evidence>
<evidence type="ECO:0000259" key="5">
    <source>
        <dbReference type="Pfam" id="PF00171"/>
    </source>
</evidence>
<dbReference type="PANTHER" id="PTHR11699">
    <property type="entry name" value="ALDEHYDE DEHYDROGENASE-RELATED"/>
    <property type="match status" value="1"/>
</dbReference>
<dbReference type="EMBL" id="LGKP01000025">
    <property type="protein sequence ID" value="KPL85559.1"/>
    <property type="molecule type" value="Genomic_DNA"/>
</dbReference>
<dbReference type="PATRIC" id="fig|70996.4.peg.530"/>
<dbReference type="GO" id="GO:0016620">
    <property type="term" value="F:oxidoreductase activity, acting on the aldehyde or oxo group of donors, NAD or NADP as acceptor"/>
    <property type="evidence" value="ECO:0007669"/>
    <property type="project" value="InterPro"/>
</dbReference>
<dbReference type="Gene3D" id="3.40.605.10">
    <property type="entry name" value="Aldehyde Dehydrogenase, Chain A, domain 1"/>
    <property type="match status" value="1"/>
</dbReference>
<evidence type="ECO:0000256" key="1">
    <source>
        <dbReference type="ARBA" id="ARBA00009986"/>
    </source>
</evidence>
<evidence type="ECO:0000256" key="3">
    <source>
        <dbReference type="PROSITE-ProRule" id="PRU10007"/>
    </source>
</evidence>
<keyword evidence="2 4" id="KW-0560">Oxidoreductase</keyword>